<reference evidence="1 2" key="1">
    <citation type="submission" date="2020-08" db="EMBL/GenBank/DDBJ databases">
        <title>Genomic Encyclopedia of Type Strains, Phase III (KMG-III): the genomes of soil and plant-associated and newly described type strains.</title>
        <authorList>
            <person name="Whitman W."/>
        </authorList>
    </citation>
    <scope>NUCLEOTIDE SEQUENCE [LARGE SCALE GENOMIC DNA]</scope>
    <source>
        <strain evidence="1 2">CECT 8075</strain>
    </source>
</reference>
<dbReference type="PANTHER" id="PTHR43737">
    <property type="entry name" value="BLL7424 PROTEIN"/>
    <property type="match status" value="1"/>
</dbReference>
<dbReference type="Gene3D" id="3.40.720.10">
    <property type="entry name" value="Alkaline Phosphatase, subunit A"/>
    <property type="match status" value="1"/>
</dbReference>
<dbReference type="AlphaFoldDB" id="A0A7W5E365"/>
<evidence type="ECO:0000313" key="1">
    <source>
        <dbReference type="EMBL" id="MBB3209356.1"/>
    </source>
</evidence>
<dbReference type="Pfam" id="PF07394">
    <property type="entry name" value="DUF1501"/>
    <property type="match status" value="1"/>
</dbReference>
<dbReference type="RefSeq" id="WP_184307922.1">
    <property type="nucleotide sequence ID" value="NZ_JACHXU010000023.1"/>
</dbReference>
<proteinExistence type="predicted"/>
<evidence type="ECO:0000313" key="2">
    <source>
        <dbReference type="Proteomes" id="UP000536179"/>
    </source>
</evidence>
<dbReference type="InterPro" id="IPR006311">
    <property type="entry name" value="TAT_signal"/>
</dbReference>
<accession>A0A7W5E365</accession>
<dbReference type="InterPro" id="IPR010869">
    <property type="entry name" value="DUF1501"/>
</dbReference>
<name>A0A7W5E365_9BACT</name>
<dbReference type="Proteomes" id="UP000536179">
    <property type="component" value="Unassembled WGS sequence"/>
</dbReference>
<dbReference type="PROSITE" id="PS51318">
    <property type="entry name" value="TAT"/>
    <property type="match status" value="1"/>
</dbReference>
<sequence length="474" mass="52182">MKDSLMKPSPVVTSMLNTTRRHFFSRAASGIGAAALSSMLRRETASAAQTQFPNHPPKAKRVIYLYMSGGPSQFETFDDKPMLRELNGKPIPKSLTEGVKLAFLQYEALKCFGTEIKFKKCGQSEQSISDVFPHLQEVADDLCVVRTLQTDQVNHDPAHTFMNTGFGIAGRPSMGSWLSYGLGSEAADLPDFVVMRSGPGGQPIPTTAWHNGFLPGKHQGVEFYSSEQPLNYLKSPSGIDRATQERSIASIETLNRLQYDRSIDEEILTRIDQYELAFQMQTSVPGLADFTSETAATRELYGVDEKPGGSFASNCLMARRMAEGGVRFIQLYHTGWDHHSGVVKGVKSRAKEVDQGCAALLKDLKQRGMLDETLVIWGGEFGRTPMSQGGSGRDHHTKSGALWMAGGGVNAGTSYGETDDFGFTASIDPFHVHDFHATVLHLMGINHKRLTYRHQGFDFRLTNVHGNVIEKVIA</sequence>
<dbReference type="EMBL" id="JACHXU010000023">
    <property type="protein sequence ID" value="MBB3209356.1"/>
    <property type="molecule type" value="Genomic_DNA"/>
</dbReference>
<protein>
    <recommendedName>
        <fullName evidence="3">Sulfatase</fullName>
    </recommendedName>
</protein>
<dbReference type="InterPro" id="IPR017850">
    <property type="entry name" value="Alkaline_phosphatase_core_sf"/>
</dbReference>
<dbReference type="SUPFAM" id="SSF53649">
    <property type="entry name" value="Alkaline phosphatase-like"/>
    <property type="match status" value="1"/>
</dbReference>
<evidence type="ECO:0008006" key="3">
    <source>
        <dbReference type="Google" id="ProtNLM"/>
    </source>
</evidence>
<dbReference type="PANTHER" id="PTHR43737:SF1">
    <property type="entry name" value="DUF1501 DOMAIN-CONTAINING PROTEIN"/>
    <property type="match status" value="1"/>
</dbReference>
<keyword evidence="2" id="KW-1185">Reference proteome</keyword>
<comment type="caution">
    <text evidence="1">The sequence shown here is derived from an EMBL/GenBank/DDBJ whole genome shotgun (WGS) entry which is preliminary data.</text>
</comment>
<gene>
    <name evidence="1" type="ORF">FHS27_005196</name>
</gene>
<organism evidence="1 2">
    <name type="scientific">Aporhodopirellula rubra</name>
    <dbReference type="NCBI Taxonomy" id="980271"/>
    <lineage>
        <taxon>Bacteria</taxon>
        <taxon>Pseudomonadati</taxon>
        <taxon>Planctomycetota</taxon>
        <taxon>Planctomycetia</taxon>
        <taxon>Pirellulales</taxon>
        <taxon>Pirellulaceae</taxon>
        <taxon>Aporhodopirellula</taxon>
    </lineage>
</organism>